<dbReference type="OrthoDB" id="9126735at2"/>
<proteinExistence type="predicted"/>
<sequence>MKLMNRLFSLILLLLPMLSFANGKLLATPGVSQVEGSGGGGLVPWAQLAGYATEDEIAFSAFCSQANVKDFQLNNCGGQVNFYDRLEFSFAKQNLQVDPLSLTLSQEILGLKVRLYGDLVYSTWPQLSVGIQHKSLSTADVAFSLGAQDDTGTDIYLAASKLHLGLLAGYNVLWNATARYTKANEMGLLGFGGPQGNGALQTEMSVLVLLNKHLAVGTEYRHKPDNLGLGEDDWQDIFVAWFPNKHLNVTLAYLDLGTIAALTDQKGWYLSLSGSY</sequence>
<evidence type="ECO:0000313" key="4">
    <source>
        <dbReference type="Proteomes" id="UP000321525"/>
    </source>
</evidence>
<dbReference type="AlphaFoldDB" id="A0A5C6QJG0"/>
<dbReference type="EMBL" id="VOLR01000010">
    <property type="protein sequence ID" value="TWX60260.1"/>
    <property type="molecule type" value="Genomic_DNA"/>
</dbReference>
<evidence type="ECO:0000256" key="1">
    <source>
        <dbReference type="SAM" id="SignalP"/>
    </source>
</evidence>
<accession>A0A5C6QJG0</accession>
<protein>
    <submittedName>
        <fullName evidence="3">DUF3034 family protein</fullName>
    </submittedName>
</protein>
<feature type="signal peptide" evidence="1">
    <location>
        <begin position="1"/>
        <end position="21"/>
    </location>
</feature>
<gene>
    <name evidence="2" type="ORF">ESZ26_08810</name>
    <name evidence="3" type="ORF">ESZ27_06620</name>
</gene>
<feature type="chain" id="PRO_5022779700" evidence="1">
    <location>
        <begin position="22"/>
        <end position="276"/>
    </location>
</feature>
<dbReference type="Proteomes" id="UP000321525">
    <property type="component" value="Unassembled WGS sequence"/>
</dbReference>
<dbReference type="EMBL" id="VOLQ01000009">
    <property type="protein sequence ID" value="TWX69055.1"/>
    <property type="molecule type" value="Genomic_DNA"/>
</dbReference>
<dbReference type="Pfam" id="PF11231">
    <property type="entry name" value="DUF3034"/>
    <property type="match status" value="1"/>
</dbReference>
<keyword evidence="1" id="KW-0732">Signal</keyword>
<keyword evidence="4" id="KW-1185">Reference proteome</keyword>
<dbReference type="InterPro" id="IPR021393">
    <property type="entry name" value="DUF3034"/>
</dbReference>
<reference evidence="3 5" key="1">
    <citation type="submission" date="2019-07" db="EMBL/GenBank/DDBJ databases">
        <title>Genomes of sea-ice associated Colwellia species.</title>
        <authorList>
            <person name="Bowman J.P."/>
        </authorList>
    </citation>
    <scope>NUCLEOTIDE SEQUENCE [LARGE SCALE GENOMIC DNA]</scope>
    <source>
        <strain evidence="2 4">ACAM 607</strain>
        <strain evidence="3 5">IC036</strain>
    </source>
</reference>
<evidence type="ECO:0000313" key="2">
    <source>
        <dbReference type="EMBL" id="TWX60260.1"/>
    </source>
</evidence>
<evidence type="ECO:0000313" key="3">
    <source>
        <dbReference type="EMBL" id="TWX69055.1"/>
    </source>
</evidence>
<dbReference type="Proteomes" id="UP000321917">
    <property type="component" value="Unassembled WGS sequence"/>
</dbReference>
<comment type="caution">
    <text evidence="3">The sequence shown here is derived from an EMBL/GenBank/DDBJ whole genome shotgun (WGS) entry which is preliminary data.</text>
</comment>
<name>A0A5C6QJG0_9GAMM</name>
<organism evidence="3 5">
    <name type="scientific">Colwellia hornerae</name>
    <dbReference type="NCBI Taxonomy" id="89402"/>
    <lineage>
        <taxon>Bacteria</taxon>
        <taxon>Pseudomonadati</taxon>
        <taxon>Pseudomonadota</taxon>
        <taxon>Gammaproteobacteria</taxon>
        <taxon>Alteromonadales</taxon>
        <taxon>Colwelliaceae</taxon>
        <taxon>Colwellia</taxon>
    </lineage>
</organism>
<evidence type="ECO:0000313" key="5">
    <source>
        <dbReference type="Proteomes" id="UP000321917"/>
    </source>
</evidence>